<feature type="region of interest" description="Disordered" evidence="1">
    <location>
        <begin position="32"/>
        <end position="132"/>
    </location>
</feature>
<dbReference type="Proteomes" id="UP001586593">
    <property type="component" value="Unassembled WGS sequence"/>
</dbReference>
<keyword evidence="3" id="KW-1185">Reference proteome</keyword>
<comment type="caution">
    <text evidence="2">The sequence shown here is derived from an EMBL/GenBank/DDBJ whole genome shotgun (WGS) entry which is preliminary data.</text>
</comment>
<feature type="compositionally biased region" description="Polar residues" evidence="1">
    <location>
        <begin position="237"/>
        <end position="255"/>
    </location>
</feature>
<feature type="compositionally biased region" description="Polar residues" evidence="1">
    <location>
        <begin position="288"/>
        <end position="298"/>
    </location>
</feature>
<feature type="region of interest" description="Disordered" evidence="1">
    <location>
        <begin position="146"/>
        <end position="316"/>
    </location>
</feature>
<name>A0ABR3VIZ2_9PEZI</name>
<sequence length="345" mass="37806">MSHTGSGQERADAARLDGLRHRRFSFEHLDGTVDGLSMHDGPTRNFSAPPDAPLWSVGPGSDHPLDAKPSGSPSVDVRTSAPPAPPTEPQPRSAPSSGREPLRFADHRLGLDEGDGSWTTPRRGRRCLSQERRRWVWSTVRHELCSIDEGLSRSSDERTPELGLPTTPGYPDTKSAAGTTPTAGKNTRDRVLGPAESSSPPAANKTSCVPVPPPPPPPPDKHSRAQNKPSEILGVEISTQSKYSPDNGLSRSPTFSARIARQRPLSFLLPPQETRPSRKLQKKWRPISDSTGGQTPGTDNRRASRARARVRRWRRKAADRVRSLGHLFQDVRLPHDTGTPWPIVM</sequence>
<feature type="compositionally biased region" description="Basic and acidic residues" evidence="1">
    <location>
        <begin position="100"/>
        <end position="111"/>
    </location>
</feature>
<feature type="compositionally biased region" description="Basic and acidic residues" evidence="1">
    <location>
        <begin position="146"/>
        <end position="160"/>
    </location>
</feature>
<evidence type="ECO:0000313" key="2">
    <source>
        <dbReference type="EMBL" id="KAL1841547.1"/>
    </source>
</evidence>
<feature type="compositionally biased region" description="Basic residues" evidence="1">
    <location>
        <begin position="303"/>
        <end position="315"/>
    </location>
</feature>
<dbReference type="EMBL" id="JAZHXJ010002059">
    <property type="protein sequence ID" value="KAL1841547.1"/>
    <property type="molecule type" value="Genomic_DNA"/>
</dbReference>
<evidence type="ECO:0000256" key="1">
    <source>
        <dbReference type="SAM" id="MobiDB-lite"/>
    </source>
</evidence>
<feature type="compositionally biased region" description="Polar residues" evidence="1">
    <location>
        <begin position="196"/>
        <end position="207"/>
    </location>
</feature>
<gene>
    <name evidence="2" type="ORF">VTK73DRAFT_3455</name>
</gene>
<reference evidence="2 3" key="1">
    <citation type="journal article" date="2024" name="Commun. Biol.">
        <title>Comparative genomic analysis of thermophilic fungi reveals convergent evolutionary adaptations and gene losses.</title>
        <authorList>
            <person name="Steindorff A.S."/>
            <person name="Aguilar-Pontes M.V."/>
            <person name="Robinson A.J."/>
            <person name="Andreopoulos B."/>
            <person name="LaButti K."/>
            <person name="Kuo A."/>
            <person name="Mondo S."/>
            <person name="Riley R."/>
            <person name="Otillar R."/>
            <person name="Haridas S."/>
            <person name="Lipzen A."/>
            <person name="Grimwood J."/>
            <person name="Schmutz J."/>
            <person name="Clum A."/>
            <person name="Reid I.D."/>
            <person name="Moisan M.C."/>
            <person name="Butler G."/>
            <person name="Nguyen T.T.M."/>
            <person name="Dewar K."/>
            <person name="Conant G."/>
            <person name="Drula E."/>
            <person name="Henrissat B."/>
            <person name="Hansel C."/>
            <person name="Singer S."/>
            <person name="Hutchinson M.I."/>
            <person name="de Vries R.P."/>
            <person name="Natvig D.O."/>
            <person name="Powell A.J."/>
            <person name="Tsang A."/>
            <person name="Grigoriev I.V."/>
        </authorList>
    </citation>
    <scope>NUCLEOTIDE SEQUENCE [LARGE SCALE GENOMIC DNA]</scope>
    <source>
        <strain evidence="2 3">ATCC 24622</strain>
    </source>
</reference>
<protein>
    <submittedName>
        <fullName evidence="2">Uncharacterized protein</fullName>
    </submittedName>
</protein>
<feature type="compositionally biased region" description="Polar residues" evidence="1">
    <location>
        <begin position="176"/>
        <end position="185"/>
    </location>
</feature>
<organism evidence="2 3">
    <name type="scientific">Phialemonium thermophilum</name>
    <dbReference type="NCBI Taxonomy" id="223376"/>
    <lineage>
        <taxon>Eukaryota</taxon>
        <taxon>Fungi</taxon>
        <taxon>Dikarya</taxon>
        <taxon>Ascomycota</taxon>
        <taxon>Pezizomycotina</taxon>
        <taxon>Sordariomycetes</taxon>
        <taxon>Sordariomycetidae</taxon>
        <taxon>Cephalothecales</taxon>
        <taxon>Cephalothecaceae</taxon>
        <taxon>Phialemonium</taxon>
    </lineage>
</organism>
<evidence type="ECO:0000313" key="3">
    <source>
        <dbReference type="Proteomes" id="UP001586593"/>
    </source>
</evidence>
<accession>A0ABR3VIZ2</accession>
<proteinExistence type="predicted"/>